<sequence length="68" mass="7832">MITEPVMIWPNPLPLRLTEPIPLPSIPPPPVVNLDLIHLLLRYQHLLEQANNNRTEIQQRWPVADDGP</sequence>
<name>A0A1E2V6X4_9GAMM</name>
<organism evidence="1 2">
    <name type="scientific">Terasakiispira papahanaumokuakeensis</name>
    <dbReference type="NCBI Taxonomy" id="197479"/>
    <lineage>
        <taxon>Bacteria</taxon>
        <taxon>Pseudomonadati</taxon>
        <taxon>Pseudomonadota</taxon>
        <taxon>Gammaproteobacteria</taxon>
        <taxon>Oceanospirillales</taxon>
        <taxon>Terasakiispira</taxon>
    </lineage>
</organism>
<keyword evidence="2" id="KW-1185">Reference proteome</keyword>
<gene>
    <name evidence="1" type="ORF">BFW38_03350</name>
</gene>
<reference evidence="1 2" key="1">
    <citation type="submission" date="2016-08" db="EMBL/GenBank/DDBJ databases">
        <authorList>
            <person name="Seilhamer J.J."/>
        </authorList>
    </citation>
    <scope>NUCLEOTIDE SEQUENCE [LARGE SCALE GENOMIC DNA]</scope>
    <source>
        <strain evidence="1 2">PH27A</strain>
    </source>
</reference>
<protein>
    <submittedName>
        <fullName evidence="1">Uncharacterized protein</fullName>
    </submittedName>
</protein>
<dbReference type="EMBL" id="MDTQ01000001">
    <property type="protein sequence ID" value="ODC02724.1"/>
    <property type="molecule type" value="Genomic_DNA"/>
</dbReference>
<dbReference type="Proteomes" id="UP000094291">
    <property type="component" value="Unassembled WGS sequence"/>
</dbReference>
<evidence type="ECO:0000313" key="2">
    <source>
        <dbReference type="Proteomes" id="UP000094291"/>
    </source>
</evidence>
<proteinExistence type="predicted"/>
<evidence type="ECO:0000313" key="1">
    <source>
        <dbReference type="EMBL" id="ODC02724.1"/>
    </source>
</evidence>
<comment type="caution">
    <text evidence="1">The sequence shown here is derived from an EMBL/GenBank/DDBJ whole genome shotgun (WGS) entry which is preliminary data.</text>
</comment>
<dbReference type="AlphaFoldDB" id="A0A1E2V6X4"/>
<accession>A0A1E2V6X4</accession>
<dbReference type="STRING" id="197479.BFW38_03350"/>